<name>A0A0E9XET2_ANGAN</name>
<dbReference type="EMBL" id="GBXM01007418">
    <property type="protein sequence ID" value="JAI01160.1"/>
    <property type="molecule type" value="Transcribed_RNA"/>
</dbReference>
<reference evidence="1" key="2">
    <citation type="journal article" date="2015" name="Fish Shellfish Immunol.">
        <title>Early steps in the European eel (Anguilla anguilla)-Vibrio vulnificus interaction in the gills: Role of the RtxA13 toxin.</title>
        <authorList>
            <person name="Callol A."/>
            <person name="Pajuelo D."/>
            <person name="Ebbesson L."/>
            <person name="Teles M."/>
            <person name="MacKenzie S."/>
            <person name="Amaro C."/>
        </authorList>
    </citation>
    <scope>NUCLEOTIDE SEQUENCE</scope>
</reference>
<sequence length="10" mass="1042">MPVEARGGLL</sequence>
<evidence type="ECO:0000313" key="1">
    <source>
        <dbReference type="EMBL" id="JAI01160.1"/>
    </source>
</evidence>
<organism evidence="1">
    <name type="scientific">Anguilla anguilla</name>
    <name type="common">European freshwater eel</name>
    <name type="synonym">Muraena anguilla</name>
    <dbReference type="NCBI Taxonomy" id="7936"/>
    <lineage>
        <taxon>Eukaryota</taxon>
        <taxon>Metazoa</taxon>
        <taxon>Chordata</taxon>
        <taxon>Craniata</taxon>
        <taxon>Vertebrata</taxon>
        <taxon>Euteleostomi</taxon>
        <taxon>Actinopterygii</taxon>
        <taxon>Neopterygii</taxon>
        <taxon>Teleostei</taxon>
        <taxon>Anguilliformes</taxon>
        <taxon>Anguillidae</taxon>
        <taxon>Anguilla</taxon>
    </lineage>
</organism>
<proteinExistence type="predicted"/>
<reference evidence="1" key="1">
    <citation type="submission" date="2014-11" db="EMBL/GenBank/DDBJ databases">
        <authorList>
            <person name="Amaro Gonzalez C."/>
        </authorList>
    </citation>
    <scope>NUCLEOTIDE SEQUENCE</scope>
</reference>
<protein>
    <submittedName>
        <fullName evidence="1">Uncharacterized protein</fullName>
    </submittedName>
</protein>
<accession>A0A0E9XET2</accession>